<dbReference type="AlphaFoldDB" id="A0A0H2YRL2"/>
<proteinExistence type="predicted"/>
<dbReference type="STRING" id="195103.CPF_2332"/>
<keyword evidence="6 7" id="KW-0472">Membrane</keyword>
<feature type="transmembrane region" description="Helical" evidence="7">
    <location>
        <begin position="42"/>
        <end position="63"/>
    </location>
</feature>
<keyword evidence="4 7" id="KW-0812">Transmembrane</keyword>
<evidence type="ECO:0000256" key="5">
    <source>
        <dbReference type="ARBA" id="ARBA00022989"/>
    </source>
</evidence>
<gene>
    <name evidence="8" type="ordered locus">CPF_2332</name>
</gene>
<feature type="transmembrane region" description="Helical" evidence="7">
    <location>
        <begin position="130"/>
        <end position="147"/>
    </location>
</feature>
<evidence type="ECO:0000256" key="6">
    <source>
        <dbReference type="ARBA" id="ARBA00023136"/>
    </source>
</evidence>
<evidence type="ECO:0000256" key="2">
    <source>
        <dbReference type="ARBA" id="ARBA00022448"/>
    </source>
</evidence>
<dbReference type="GO" id="GO:0005886">
    <property type="term" value="C:plasma membrane"/>
    <property type="evidence" value="ECO:0007669"/>
    <property type="project" value="UniProtKB-SubCell"/>
</dbReference>
<dbReference type="PANTHER" id="PTHR42770:SF15">
    <property type="entry name" value="GLUTAMATE_GAMMA-AMINOBUTYRATE ANTIPORTER-RELATED"/>
    <property type="match status" value="1"/>
</dbReference>
<keyword evidence="9" id="KW-1185">Reference proteome</keyword>
<feature type="transmembrane region" description="Helical" evidence="7">
    <location>
        <begin position="159"/>
        <end position="181"/>
    </location>
</feature>
<evidence type="ECO:0000313" key="9">
    <source>
        <dbReference type="Proteomes" id="UP000001823"/>
    </source>
</evidence>
<feature type="transmembrane region" description="Helical" evidence="7">
    <location>
        <begin position="240"/>
        <end position="262"/>
    </location>
</feature>
<evidence type="ECO:0000313" key="8">
    <source>
        <dbReference type="EMBL" id="ABG83647.1"/>
    </source>
</evidence>
<keyword evidence="2" id="KW-0813">Transport</keyword>
<name>A0A0H2YRL2_CLOP1</name>
<reference evidence="8 9" key="1">
    <citation type="journal article" date="2006" name="Genome Res.">
        <title>Skewed genomic variability in strains of the toxigenic bacterial pathogen, Clostridium perfringens.</title>
        <authorList>
            <person name="Myers G.S."/>
            <person name="Rasko D.A."/>
            <person name="Cheung J.K."/>
            <person name="Ravel J."/>
            <person name="Seshadri R."/>
            <person name="Deboy R.T."/>
            <person name="Ren Q."/>
            <person name="Varga J."/>
            <person name="Awad M.M."/>
            <person name="Brinkac L.M."/>
            <person name="Daugherty S.C."/>
            <person name="Haft D.H."/>
            <person name="Dodson R.J."/>
            <person name="Madupu R."/>
            <person name="Nelson W.C."/>
            <person name="Rosovitz M.J."/>
            <person name="Sullivan S.A."/>
            <person name="Khouri H."/>
            <person name="Dimitrov G.I."/>
            <person name="Watkins K.L."/>
            <person name="Mulligan S."/>
            <person name="Benton J."/>
            <person name="Radune D."/>
            <person name="Fisher D.J."/>
            <person name="Atkins H.S."/>
            <person name="Hiscox T."/>
            <person name="Jost B.H."/>
            <person name="Billington S.J."/>
            <person name="Songer J.G."/>
            <person name="McClane B.A."/>
            <person name="Titball R.W."/>
            <person name="Rood J.I."/>
            <person name="Melville S.B."/>
            <person name="Paulsen I.T."/>
        </authorList>
    </citation>
    <scope>NUCLEOTIDE SEQUENCE [LARGE SCALE GENOMIC DNA]</scope>
    <source>
        <strain evidence="9">ATCC 13124 / DSM 756 / JCM 1290 / NCIMB 6125 / NCTC 8237 / S 107 / Type A</strain>
    </source>
</reference>
<dbReference type="InterPro" id="IPR002293">
    <property type="entry name" value="AA/rel_permease1"/>
</dbReference>
<dbReference type="PANTHER" id="PTHR42770">
    <property type="entry name" value="AMINO ACID TRANSPORTER-RELATED"/>
    <property type="match status" value="1"/>
</dbReference>
<sequence>MGNSNDGKKLMWYNLGLMAFVSVWGFGNVVNNFATQGLTVVTSWILIIALYFVPYALMVGELGSTFRDSKGGVSSWIGKTMGPTLAYLAGWTYWVVHVPYLAQKPQAVLVSLGWAVFQDGSTIKGIDSKIIQLVCLVVFLFFVWIASRGVNSLGKIGTIAGTAMFVMSILYIILMLTAPAITGTSIASPNMTSIKTYIPKFDFAYFTTIAMLVFSVGGAEKISPYVNNMKDSKKGFSKGMIALAIMVAVTALLGSVAMGMMFDANNVPDDLMLNGAYYAFQKLGNYYGIGNSLLILYALANFAAQVSALVFSIDAPLKVLLSDTDARYVPIALTKTNKNGAPINGYIMTSILVGILIIVPALGIGNFNALFTWLLKLNAVVMPMRYLWVFLAYIMLRKAIKGKFKSEYKFVKNDKFAMLIGTWCFVFTAFACILGMFPTDVKAFSGEWIFRVGMNIGTPLVLIGLGLILPKIAKRTNGQAYEDAVREATATKLELN</sequence>
<accession>A0A0H2YRL2</accession>
<dbReference type="EMBL" id="CP000246">
    <property type="protein sequence ID" value="ABG83647.1"/>
    <property type="molecule type" value="Genomic_DNA"/>
</dbReference>
<dbReference type="InterPro" id="IPR050367">
    <property type="entry name" value="APC_superfamily"/>
</dbReference>
<evidence type="ECO:0000256" key="4">
    <source>
        <dbReference type="ARBA" id="ARBA00022692"/>
    </source>
</evidence>
<keyword evidence="3" id="KW-1003">Cell membrane</keyword>
<comment type="subcellular location">
    <subcellularLocation>
        <location evidence="1">Cell membrane</location>
        <topology evidence="1">Multi-pass membrane protein</topology>
    </subcellularLocation>
</comment>
<evidence type="ECO:0000256" key="1">
    <source>
        <dbReference type="ARBA" id="ARBA00004651"/>
    </source>
</evidence>
<keyword evidence="5 7" id="KW-1133">Transmembrane helix</keyword>
<feature type="transmembrane region" description="Helical" evidence="7">
    <location>
        <begin position="416"/>
        <end position="436"/>
    </location>
</feature>
<dbReference type="HOGENOM" id="CLU_020854_0_1_9"/>
<dbReference type="GO" id="GO:0022857">
    <property type="term" value="F:transmembrane transporter activity"/>
    <property type="evidence" value="ECO:0007669"/>
    <property type="project" value="InterPro"/>
</dbReference>
<dbReference type="Gene3D" id="1.20.1740.10">
    <property type="entry name" value="Amino acid/polyamine transporter I"/>
    <property type="match status" value="1"/>
</dbReference>
<dbReference type="Proteomes" id="UP000001823">
    <property type="component" value="Chromosome"/>
</dbReference>
<feature type="transmembrane region" description="Helical" evidence="7">
    <location>
        <begin position="448"/>
        <end position="469"/>
    </location>
</feature>
<protein>
    <submittedName>
        <fullName evidence="8">Amino acid permease family protein</fullName>
    </submittedName>
</protein>
<feature type="transmembrane region" description="Helical" evidence="7">
    <location>
        <begin position="12"/>
        <end position="30"/>
    </location>
</feature>
<dbReference type="PaxDb" id="195103-CPF_2332"/>
<evidence type="ECO:0000256" key="7">
    <source>
        <dbReference type="SAM" id="Phobius"/>
    </source>
</evidence>
<feature type="transmembrane region" description="Helical" evidence="7">
    <location>
        <begin position="201"/>
        <end position="219"/>
    </location>
</feature>
<feature type="transmembrane region" description="Helical" evidence="7">
    <location>
        <begin position="373"/>
        <end position="396"/>
    </location>
</feature>
<dbReference type="RefSeq" id="WP_003451678.1">
    <property type="nucleotide sequence ID" value="NC_008261.1"/>
</dbReference>
<dbReference type="KEGG" id="cpf:CPF_2332"/>
<dbReference type="eggNOG" id="COG0531">
    <property type="taxonomic scope" value="Bacteria"/>
</dbReference>
<feature type="transmembrane region" description="Helical" evidence="7">
    <location>
        <begin position="84"/>
        <end position="102"/>
    </location>
</feature>
<organism evidence="8 9">
    <name type="scientific">Clostridium perfringens (strain ATCC 13124 / DSM 756 / JCM 1290 / NCIMB 6125 / NCTC 8237 / Type A)</name>
    <dbReference type="NCBI Taxonomy" id="195103"/>
    <lineage>
        <taxon>Bacteria</taxon>
        <taxon>Bacillati</taxon>
        <taxon>Bacillota</taxon>
        <taxon>Clostridia</taxon>
        <taxon>Eubacteriales</taxon>
        <taxon>Clostridiaceae</taxon>
        <taxon>Clostridium</taxon>
    </lineage>
</organism>
<dbReference type="Pfam" id="PF13520">
    <property type="entry name" value="AA_permease_2"/>
    <property type="match status" value="1"/>
</dbReference>
<dbReference type="PIRSF" id="PIRSF006060">
    <property type="entry name" value="AA_transporter"/>
    <property type="match status" value="1"/>
</dbReference>
<evidence type="ECO:0000256" key="3">
    <source>
        <dbReference type="ARBA" id="ARBA00022475"/>
    </source>
</evidence>
<feature type="transmembrane region" description="Helical" evidence="7">
    <location>
        <begin position="345"/>
        <end position="367"/>
    </location>
</feature>